<keyword evidence="1" id="KW-0805">Transcription regulation</keyword>
<evidence type="ECO:0000256" key="1">
    <source>
        <dbReference type="ARBA" id="ARBA00023015"/>
    </source>
</evidence>
<organism evidence="5 6">
    <name type="scientific">Pelotomaculum propionicicum</name>
    <dbReference type="NCBI Taxonomy" id="258475"/>
    <lineage>
        <taxon>Bacteria</taxon>
        <taxon>Bacillati</taxon>
        <taxon>Bacillota</taxon>
        <taxon>Clostridia</taxon>
        <taxon>Eubacteriales</taxon>
        <taxon>Desulfotomaculaceae</taxon>
        <taxon>Pelotomaculum</taxon>
    </lineage>
</organism>
<evidence type="ECO:0000256" key="2">
    <source>
        <dbReference type="ARBA" id="ARBA00023125"/>
    </source>
</evidence>
<dbReference type="GO" id="GO:0003677">
    <property type="term" value="F:DNA binding"/>
    <property type="evidence" value="ECO:0007669"/>
    <property type="project" value="UniProtKB-KW"/>
</dbReference>
<gene>
    <name evidence="5" type="primary">yvoA</name>
    <name evidence="5" type="ORF">Pmgp_00665</name>
</gene>
<keyword evidence="6" id="KW-1185">Reference proteome</keyword>
<dbReference type="PANTHER" id="PTHR44846">
    <property type="entry name" value="MANNOSYL-D-GLYCERATE TRANSPORT/METABOLISM SYSTEM REPRESSOR MNGR-RELATED"/>
    <property type="match status" value="1"/>
</dbReference>
<evidence type="ECO:0000313" key="5">
    <source>
        <dbReference type="EMBL" id="TEB13027.1"/>
    </source>
</evidence>
<evidence type="ECO:0000256" key="3">
    <source>
        <dbReference type="ARBA" id="ARBA00023163"/>
    </source>
</evidence>
<dbReference type="PANTHER" id="PTHR44846:SF1">
    <property type="entry name" value="MANNOSYL-D-GLYCERATE TRANSPORT_METABOLISM SYSTEM REPRESSOR MNGR-RELATED"/>
    <property type="match status" value="1"/>
</dbReference>
<accession>A0A4Y7RXK9</accession>
<dbReference type="Gene3D" id="3.40.1410.10">
    <property type="entry name" value="Chorismate lyase-like"/>
    <property type="match status" value="1"/>
</dbReference>
<dbReference type="FunFam" id="1.10.10.10:FF:000079">
    <property type="entry name" value="GntR family transcriptional regulator"/>
    <property type="match status" value="1"/>
</dbReference>
<reference evidence="5 6" key="1">
    <citation type="journal article" date="2018" name="Environ. Microbiol.">
        <title>Novel energy conservation strategies and behaviour of Pelotomaculum schinkii driving syntrophic propionate catabolism.</title>
        <authorList>
            <person name="Hidalgo-Ahumada C.A.P."/>
            <person name="Nobu M.K."/>
            <person name="Narihiro T."/>
            <person name="Tamaki H."/>
            <person name="Liu W.T."/>
            <person name="Kamagata Y."/>
            <person name="Stams A.J.M."/>
            <person name="Imachi H."/>
            <person name="Sousa D.Z."/>
        </authorList>
    </citation>
    <scope>NUCLEOTIDE SEQUENCE [LARGE SCALE GENOMIC DNA]</scope>
    <source>
        <strain evidence="5 6">MGP</strain>
    </source>
</reference>
<evidence type="ECO:0000259" key="4">
    <source>
        <dbReference type="PROSITE" id="PS50949"/>
    </source>
</evidence>
<dbReference type="Pfam" id="PF07702">
    <property type="entry name" value="UTRA"/>
    <property type="match status" value="1"/>
</dbReference>
<dbReference type="PRINTS" id="PR00035">
    <property type="entry name" value="HTHGNTR"/>
</dbReference>
<dbReference type="InterPro" id="IPR036388">
    <property type="entry name" value="WH-like_DNA-bd_sf"/>
</dbReference>
<keyword evidence="2" id="KW-0238">DNA-binding</keyword>
<dbReference type="InterPro" id="IPR011663">
    <property type="entry name" value="UTRA"/>
</dbReference>
<evidence type="ECO:0000313" key="6">
    <source>
        <dbReference type="Proteomes" id="UP000297597"/>
    </source>
</evidence>
<dbReference type="AlphaFoldDB" id="A0A4Y7RXK9"/>
<dbReference type="InterPro" id="IPR050679">
    <property type="entry name" value="Bact_HTH_transcr_reg"/>
</dbReference>
<dbReference type="SMART" id="SM00866">
    <property type="entry name" value="UTRA"/>
    <property type="match status" value="1"/>
</dbReference>
<dbReference type="CDD" id="cd07377">
    <property type="entry name" value="WHTH_GntR"/>
    <property type="match status" value="1"/>
</dbReference>
<dbReference type="GO" id="GO:0045892">
    <property type="term" value="P:negative regulation of DNA-templated transcription"/>
    <property type="evidence" value="ECO:0007669"/>
    <property type="project" value="TreeGrafter"/>
</dbReference>
<dbReference type="Proteomes" id="UP000297597">
    <property type="component" value="Unassembled WGS sequence"/>
</dbReference>
<name>A0A4Y7RXK9_9FIRM</name>
<dbReference type="Pfam" id="PF00392">
    <property type="entry name" value="GntR"/>
    <property type="match status" value="1"/>
</dbReference>
<comment type="caution">
    <text evidence="5">The sequence shown here is derived from an EMBL/GenBank/DDBJ whole genome shotgun (WGS) entry which is preliminary data.</text>
</comment>
<proteinExistence type="predicted"/>
<dbReference type="GO" id="GO:0003700">
    <property type="term" value="F:DNA-binding transcription factor activity"/>
    <property type="evidence" value="ECO:0007669"/>
    <property type="project" value="InterPro"/>
</dbReference>
<dbReference type="InterPro" id="IPR036390">
    <property type="entry name" value="WH_DNA-bd_sf"/>
</dbReference>
<dbReference type="PROSITE" id="PS50949">
    <property type="entry name" value="HTH_GNTR"/>
    <property type="match status" value="1"/>
</dbReference>
<dbReference type="OrthoDB" id="457376at2"/>
<keyword evidence="3" id="KW-0804">Transcription</keyword>
<dbReference type="SMART" id="SM00345">
    <property type="entry name" value="HTH_GNTR"/>
    <property type="match status" value="1"/>
</dbReference>
<dbReference type="SUPFAM" id="SSF46785">
    <property type="entry name" value="Winged helix' DNA-binding domain"/>
    <property type="match status" value="1"/>
</dbReference>
<sequence length="256" mass="28992">MKSITPHEEIIDKYSIIPIYYQLFKILEKNILDGKLKPGEALPPEHEIAEKYGISRMTVRRAISELISAGMVYSQKGKGNFVARPKLDDFAFELVNFYEEIQKRGMKPGSKLLGVKIVRADELLAGKLEIDLNATCLHIRMVLSADDEPLVYENKYVVYTKQKPILENELKDPSLSNLATIHGDHFPIISKRVLQASIATEEEALILGTGLNMPVFVVEQTVYDTEKKPIGWGKSIYRGDRYKLTSYIGWSVDDIS</sequence>
<dbReference type="RefSeq" id="WP_134212543.1">
    <property type="nucleotide sequence ID" value="NZ_QFFZ01000004.1"/>
</dbReference>
<dbReference type="EMBL" id="QFFZ01000004">
    <property type="protein sequence ID" value="TEB13027.1"/>
    <property type="molecule type" value="Genomic_DNA"/>
</dbReference>
<dbReference type="InterPro" id="IPR000524">
    <property type="entry name" value="Tscrpt_reg_HTH_GntR"/>
</dbReference>
<dbReference type="SUPFAM" id="SSF64288">
    <property type="entry name" value="Chorismate lyase-like"/>
    <property type="match status" value="1"/>
</dbReference>
<dbReference type="Gene3D" id="1.10.10.10">
    <property type="entry name" value="Winged helix-like DNA-binding domain superfamily/Winged helix DNA-binding domain"/>
    <property type="match status" value="1"/>
</dbReference>
<dbReference type="InterPro" id="IPR028978">
    <property type="entry name" value="Chorismate_lyase_/UTRA_dom_sf"/>
</dbReference>
<protein>
    <submittedName>
        <fullName evidence="5">HTH-type transcriptional repressor YvoA</fullName>
    </submittedName>
</protein>
<feature type="domain" description="HTH gntR-type" evidence="4">
    <location>
        <begin position="17"/>
        <end position="85"/>
    </location>
</feature>